<feature type="domain" description="Bromo" evidence="14">
    <location>
        <begin position="292"/>
        <end position="364"/>
    </location>
</feature>
<feature type="transmembrane region" description="Helical" evidence="13">
    <location>
        <begin position="223"/>
        <end position="244"/>
    </location>
</feature>
<dbReference type="SMART" id="SM00297">
    <property type="entry name" value="BROMO"/>
    <property type="match status" value="1"/>
</dbReference>
<keyword evidence="13" id="KW-0472">Membrane</keyword>
<keyword evidence="5" id="KW-0156">Chromatin regulator</keyword>
<organism evidence="16 17">
    <name type="scientific">Hemiselmis andersenii</name>
    <name type="common">Cryptophyte alga</name>
    <dbReference type="NCBI Taxonomy" id="464988"/>
    <lineage>
        <taxon>Eukaryota</taxon>
        <taxon>Cryptophyceae</taxon>
        <taxon>Cryptomonadales</taxon>
        <taxon>Hemiselmidaceae</taxon>
        <taxon>Hemiselmis</taxon>
    </lineage>
</organism>
<evidence type="ECO:0000313" key="16">
    <source>
        <dbReference type="EMBL" id="ABW97930.1"/>
    </source>
</evidence>
<dbReference type="AlphaFoldDB" id="A9BK97"/>
<dbReference type="SMR" id="A9BK97"/>
<dbReference type="GeneID" id="5739760"/>
<evidence type="ECO:0000256" key="2">
    <source>
        <dbReference type="ARBA" id="ARBA00008607"/>
    </source>
</evidence>
<dbReference type="CDD" id="cd04369">
    <property type="entry name" value="Bromodomain"/>
    <property type="match status" value="1"/>
</dbReference>
<keyword evidence="11" id="KW-0012">Acyltransferase</keyword>
<feature type="domain" description="N-acetyltransferase" evidence="15">
    <location>
        <begin position="56"/>
        <end position="209"/>
    </location>
</feature>
<keyword evidence="7 12" id="KW-0103">Bromodomain</keyword>
<evidence type="ECO:0000256" key="10">
    <source>
        <dbReference type="ARBA" id="ARBA00023242"/>
    </source>
</evidence>
<dbReference type="CDD" id="cd04301">
    <property type="entry name" value="NAT_SF"/>
    <property type="match status" value="1"/>
</dbReference>
<dbReference type="InterPro" id="IPR001487">
    <property type="entry name" value="Bromodomain"/>
</dbReference>
<accession>A9BK97</accession>
<dbReference type="Pfam" id="PF00583">
    <property type="entry name" value="Acetyltransf_1"/>
    <property type="match status" value="1"/>
</dbReference>
<dbReference type="Pfam" id="PF00439">
    <property type="entry name" value="Bromodomain"/>
    <property type="match status" value="1"/>
</dbReference>
<dbReference type="SUPFAM" id="SSF55729">
    <property type="entry name" value="Acyl-CoA N-acyltransferases (Nat)"/>
    <property type="match status" value="1"/>
</dbReference>
<dbReference type="PROSITE" id="PS50014">
    <property type="entry name" value="BROMODOMAIN_2"/>
    <property type="match status" value="1"/>
</dbReference>
<dbReference type="PANTHER" id="PTHR45750">
    <property type="entry name" value="GH11602P"/>
    <property type="match status" value="1"/>
</dbReference>
<keyword evidence="10" id="KW-0539">Nucleus</keyword>
<comment type="subcellular location">
    <subcellularLocation>
        <location evidence="1">Nucleus</location>
    </subcellularLocation>
</comment>
<keyword evidence="13" id="KW-1133">Transmembrane helix</keyword>
<reference evidence="16 17" key="1">
    <citation type="journal article" date="2007" name="Proc. Natl. Acad. Sci. U.S.A.">
        <title>Nucleomorph genome of Hemiselmis andersenii reveals complete intron loss and compaction as a driver of protein structure and function.</title>
        <authorList>
            <person name="Lane C.E."/>
            <person name="van den Heuvel K."/>
            <person name="Kozera C."/>
            <person name="Curtis B.A."/>
            <person name="Parsons B.J."/>
            <person name="Bowman S."/>
            <person name="Archibald J.M."/>
        </authorList>
    </citation>
    <scope>NUCLEOTIDE SEQUENCE [LARGE SCALE GENOMIC DNA]</scope>
    <source>
        <strain evidence="16 17">CCMP644</strain>
    </source>
</reference>
<dbReference type="InterPro" id="IPR018359">
    <property type="entry name" value="Bromodomain_CS"/>
</dbReference>
<sequence length="390" mass="47021">MIKKKKKMRKIIYFDFKNFSKFCKKKFYKYFFNLSIENSLLIGLKILKNIQIDKKIHFKILKNDGISKNLKSLWVLKHLFENQLPNIPKSYITRLIFDKNHESIVLMYFKKKKFQIIGGCSFRLFKRQQILELVFFAVKTKYQTKGYGSFLIELLKDYARFLGLKNIVTCADNNATNFFFKQGFSPTISLPEFFWSGFIRDYEDVIFMEFTVSSKFNYVNLNYYLFSIIILGFFSFFDFSESFFDIFSIFIKKKTTVFENQNLVFSLKKKVSRIKKSLKFQKKIIFYFDKIKLKDFALPFLEPSKGTYYFDKQYFSKVFNAIDIRTMEEKFRFGYYNNFFSFWKDLKKILKNCKLYNGVNNLISENCSSMEFLIEKLKKKKNKVNIKKMK</sequence>
<dbReference type="PANTHER" id="PTHR45750:SF3">
    <property type="entry name" value="HISTONE ACETYLTRANSFERASE"/>
    <property type="match status" value="1"/>
</dbReference>
<dbReference type="GO" id="GO:0000123">
    <property type="term" value="C:histone acetyltransferase complex"/>
    <property type="evidence" value="ECO:0007669"/>
    <property type="project" value="TreeGrafter"/>
</dbReference>
<keyword evidence="16" id="KW-0542">Nucleomorph</keyword>
<dbReference type="PROSITE" id="PS00633">
    <property type="entry name" value="BROMODOMAIN_1"/>
    <property type="match status" value="1"/>
</dbReference>
<keyword evidence="8" id="KW-0010">Activator</keyword>
<dbReference type="InterPro" id="IPR037800">
    <property type="entry name" value="GCN5"/>
</dbReference>
<evidence type="ECO:0000256" key="1">
    <source>
        <dbReference type="ARBA" id="ARBA00004123"/>
    </source>
</evidence>
<evidence type="ECO:0000256" key="9">
    <source>
        <dbReference type="ARBA" id="ARBA00023163"/>
    </source>
</evidence>
<dbReference type="InterPro" id="IPR036427">
    <property type="entry name" value="Bromodomain-like_sf"/>
</dbReference>
<dbReference type="PROSITE" id="PS51186">
    <property type="entry name" value="GNAT"/>
    <property type="match status" value="1"/>
</dbReference>
<evidence type="ECO:0000256" key="12">
    <source>
        <dbReference type="PROSITE-ProRule" id="PRU00035"/>
    </source>
</evidence>
<dbReference type="Proteomes" id="UP000243127">
    <property type="component" value="Nucleomorph 1"/>
</dbReference>
<keyword evidence="6" id="KW-0805">Transcription regulation</keyword>
<name>A9BK97_HEMAN</name>
<geneLocation type="nucleomorph" evidence="16"/>
<evidence type="ECO:0000256" key="3">
    <source>
        <dbReference type="ARBA" id="ARBA00013184"/>
    </source>
</evidence>
<dbReference type="Gene3D" id="1.20.920.10">
    <property type="entry name" value="Bromodomain-like"/>
    <property type="match status" value="1"/>
</dbReference>
<dbReference type="GO" id="GO:0005634">
    <property type="term" value="C:nucleus"/>
    <property type="evidence" value="ECO:0007669"/>
    <property type="project" value="UniProtKB-SubCell"/>
</dbReference>
<evidence type="ECO:0000313" key="17">
    <source>
        <dbReference type="Proteomes" id="UP000243127"/>
    </source>
</evidence>
<gene>
    <name evidence="16" type="ORF">HAN_1g87</name>
</gene>
<evidence type="ECO:0000256" key="6">
    <source>
        <dbReference type="ARBA" id="ARBA00023015"/>
    </source>
</evidence>
<keyword evidence="13" id="KW-0812">Transmembrane</keyword>
<evidence type="ECO:0000256" key="13">
    <source>
        <dbReference type="SAM" id="Phobius"/>
    </source>
</evidence>
<protein>
    <recommendedName>
        <fullName evidence="3">histone acetyltransferase</fullName>
        <ecNumber evidence="3">2.3.1.48</ecNumber>
    </recommendedName>
</protein>
<dbReference type="GO" id="GO:0010484">
    <property type="term" value="F:histone H3 acetyltransferase activity"/>
    <property type="evidence" value="ECO:0007669"/>
    <property type="project" value="TreeGrafter"/>
</dbReference>
<dbReference type="Gene3D" id="3.40.630.30">
    <property type="match status" value="1"/>
</dbReference>
<dbReference type="InterPro" id="IPR016181">
    <property type="entry name" value="Acyl_CoA_acyltransferase"/>
</dbReference>
<evidence type="ECO:0000256" key="5">
    <source>
        <dbReference type="ARBA" id="ARBA00022853"/>
    </source>
</evidence>
<keyword evidence="9" id="KW-0804">Transcription</keyword>
<evidence type="ECO:0000256" key="11">
    <source>
        <dbReference type="ARBA" id="ARBA00023315"/>
    </source>
</evidence>
<evidence type="ECO:0000256" key="8">
    <source>
        <dbReference type="ARBA" id="ARBA00023159"/>
    </source>
</evidence>
<evidence type="ECO:0000256" key="4">
    <source>
        <dbReference type="ARBA" id="ARBA00022679"/>
    </source>
</evidence>
<keyword evidence="4" id="KW-0808">Transferase</keyword>
<evidence type="ECO:0000259" key="14">
    <source>
        <dbReference type="PROSITE" id="PS50014"/>
    </source>
</evidence>
<evidence type="ECO:0000256" key="7">
    <source>
        <dbReference type="ARBA" id="ARBA00023117"/>
    </source>
</evidence>
<dbReference type="EC" id="2.3.1.48" evidence="3"/>
<dbReference type="RefSeq" id="XP_001712255.1">
    <property type="nucleotide sequence ID" value="XM_001712203.1"/>
</dbReference>
<evidence type="ECO:0000259" key="15">
    <source>
        <dbReference type="PROSITE" id="PS51186"/>
    </source>
</evidence>
<proteinExistence type="inferred from homology"/>
<comment type="similarity">
    <text evidence="2">Belongs to the acetyltransferase family. GCN5 subfamily.</text>
</comment>
<dbReference type="GO" id="GO:0045944">
    <property type="term" value="P:positive regulation of transcription by RNA polymerase II"/>
    <property type="evidence" value="ECO:0007669"/>
    <property type="project" value="TreeGrafter"/>
</dbReference>
<dbReference type="EMBL" id="CP000881">
    <property type="protein sequence ID" value="ABW97930.1"/>
    <property type="molecule type" value="Genomic_DNA"/>
</dbReference>
<dbReference type="SUPFAM" id="SSF47370">
    <property type="entry name" value="Bromodomain"/>
    <property type="match status" value="1"/>
</dbReference>
<dbReference type="InterPro" id="IPR000182">
    <property type="entry name" value="GNAT_dom"/>
</dbReference>